<proteinExistence type="predicted"/>
<dbReference type="EMBL" id="LNYY01000019">
    <property type="protein sequence ID" value="KTD69092.1"/>
    <property type="molecule type" value="Genomic_DNA"/>
</dbReference>
<reference evidence="1 2" key="1">
    <citation type="submission" date="2015-11" db="EMBL/GenBank/DDBJ databases">
        <title>Genomic analysis of 38 Legionella species identifies large and diverse effector repertoires.</title>
        <authorList>
            <person name="Burstein D."/>
            <person name="Amaro F."/>
            <person name="Zusman T."/>
            <person name="Lifshitz Z."/>
            <person name="Cohen O."/>
            <person name="Gilbert J.A."/>
            <person name="Pupko T."/>
            <person name="Shuman H.A."/>
            <person name="Segal G."/>
        </authorList>
    </citation>
    <scope>NUCLEOTIDE SEQUENCE [LARGE SCALE GENOMIC DNA]</scope>
    <source>
        <strain evidence="1 2">IMVS3376</strain>
    </source>
</reference>
<protein>
    <submittedName>
        <fullName evidence="1">Uncharacterized protein</fullName>
    </submittedName>
</protein>
<evidence type="ECO:0000313" key="1">
    <source>
        <dbReference type="EMBL" id="KTD69092.1"/>
    </source>
</evidence>
<dbReference type="OrthoDB" id="5652850at2"/>
<comment type="caution">
    <text evidence="1">The sequence shown here is derived from an EMBL/GenBank/DDBJ whole genome shotgun (WGS) entry which is preliminary data.</text>
</comment>
<dbReference type="PATRIC" id="fig|947033.5.peg.2387"/>
<name>A0A0W0ZJE3_9GAMM</name>
<sequence>MKAKKEPAKVRFYQPQPFPKTSQEAFDILSYNQDLSEIKDILFNFKQLVDIKKSVLTSHTLPDSKIPNNQAFIDNLETRINRLEAAVDKDEAYPSFYGDVCKVKEDLQVILGYYQSQIKQGQPIVKSYMRQAQSSASELTALASELASEQHPILDNKDSRMLTKYTINYCATDIMQEDVATIEYIVQKPYLLDHSDDPQFSYLK</sequence>
<keyword evidence="2" id="KW-1185">Reference proteome</keyword>
<gene>
    <name evidence="1" type="ORF">Lste_2250</name>
</gene>
<dbReference type="STRING" id="947033.Lste_2250"/>
<dbReference type="Proteomes" id="UP000054926">
    <property type="component" value="Unassembled WGS sequence"/>
</dbReference>
<evidence type="ECO:0000313" key="2">
    <source>
        <dbReference type="Proteomes" id="UP000054926"/>
    </source>
</evidence>
<organism evidence="1 2">
    <name type="scientific">Legionella steelei</name>
    <dbReference type="NCBI Taxonomy" id="947033"/>
    <lineage>
        <taxon>Bacteria</taxon>
        <taxon>Pseudomonadati</taxon>
        <taxon>Pseudomonadota</taxon>
        <taxon>Gammaproteobacteria</taxon>
        <taxon>Legionellales</taxon>
        <taxon>Legionellaceae</taxon>
        <taxon>Legionella</taxon>
    </lineage>
</organism>
<accession>A0A0W0ZJE3</accession>
<dbReference type="AlphaFoldDB" id="A0A0W0ZJE3"/>
<dbReference type="RefSeq" id="WP_058511047.1">
    <property type="nucleotide sequence ID" value="NZ_LNYY01000019.1"/>
</dbReference>